<dbReference type="GO" id="GO:0015031">
    <property type="term" value="P:protein transport"/>
    <property type="evidence" value="ECO:0007669"/>
    <property type="project" value="UniProtKB-KW"/>
</dbReference>
<dbReference type="RefSeq" id="WP_088918462.1">
    <property type="nucleotide sequence ID" value="NZ_CP018632.1"/>
</dbReference>
<evidence type="ECO:0000256" key="4">
    <source>
        <dbReference type="ARBA" id="ARBA00022692"/>
    </source>
</evidence>
<evidence type="ECO:0008006" key="11">
    <source>
        <dbReference type="Google" id="ProtNLM"/>
    </source>
</evidence>
<protein>
    <recommendedName>
        <fullName evidence="11">Biopolymer transport protein ExbD</fullName>
    </recommendedName>
</protein>
<evidence type="ECO:0000256" key="1">
    <source>
        <dbReference type="ARBA" id="ARBA00004162"/>
    </source>
</evidence>
<gene>
    <name evidence="9" type="ORF">IMCC3135_15770</name>
</gene>
<dbReference type="InterPro" id="IPR003400">
    <property type="entry name" value="ExbD"/>
</dbReference>
<evidence type="ECO:0000256" key="2">
    <source>
        <dbReference type="ARBA" id="ARBA00005811"/>
    </source>
</evidence>
<keyword evidence="3" id="KW-1003">Cell membrane</keyword>
<organism evidence="9 10">
    <name type="scientific">Granulosicoccus antarcticus IMCC3135</name>
    <dbReference type="NCBI Taxonomy" id="1192854"/>
    <lineage>
        <taxon>Bacteria</taxon>
        <taxon>Pseudomonadati</taxon>
        <taxon>Pseudomonadota</taxon>
        <taxon>Gammaproteobacteria</taxon>
        <taxon>Chromatiales</taxon>
        <taxon>Granulosicoccaceae</taxon>
        <taxon>Granulosicoccus</taxon>
    </lineage>
</organism>
<accession>A0A2Z2NP79</accession>
<dbReference type="GO" id="GO:0005886">
    <property type="term" value="C:plasma membrane"/>
    <property type="evidence" value="ECO:0007669"/>
    <property type="project" value="UniProtKB-SubCell"/>
</dbReference>
<dbReference type="Proteomes" id="UP000250079">
    <property type="component" value="Chromosome"/>
</dbReference>
<proteinExistence type="inferred from homology"/>
<dbReference type="AlphaFoldDB" id="A0A2Z2NP79"/>
<dbReference type="EMBL" id="CP018632">
    <property type="protein sequence ID" value="ASJ73236.1"/>
    <property type="molecule type" value="Genomic_DNA"/>
</dbReference>
<dbReference type="Pfam" id="PF02472">
    <property type="entry name" value="ExbD"/>
    <property type="match status" value="1"/>
</dbReference>
<keyword evidence="4 7" id="KW-0812">Transmembrane</keyword>
<evidence type="ECO:0000256" key="6">
    <source>
        <dbReference type="ARBA" id="ARBA00023136"/>
    </source>
</evidence>
<sequence>MIFRDEAPRKTPQLDLTPLINVVFLLLVFFMLTGSLTPADSLESAKVDSQNPVEEGLLIVSVNQAGVAMINAELLTDEALIKQLALYAQTGGKVGIKPDARLDAQRLVQLTALLRQAGFDSMTLITQQR</sequence>
<dbReference type="PANTHER" id="PTHR30558">
    <property type="entry name" value="EXBD MEMBRANE COMPONENT OF PMF-DRIVEN MACROMOLECULE IMPORT SYSTEM"/>
    <property type="match status" value="1"/>
</dbReference>
<evidence type="ECO:0000256" key="8">
    <source>
        <dbReference type="SAM" id="Phobius"/>
    </source>
</evidence>
<keyword evidence="6 8" id="KW-0472">Membrane</keyword>
<name>A0A2Z2NP79_9GAMM</name>
<dbReference type="Gene3D" id="3.30.420.270">
    <property type="match status" value="1"/>
</dbReference>
<dbReference type="PANTHER" id="PTHR30558:SF3">
    <property type="entry name" value="BIOPOLYMER TRANSPORT PROTEIN EXBD-RELATED"/>
    <property type="match status" value="1"/>
</dbReference>
<feature type="transmembrane region" description="Helical" evidence="8">
    <location>
        <begin position="16"/>
        <end position="36"/>
    </location>
</feature>
<evidence type="ECO:0000256" key="3">
    <source>
        <dbReference type="ARBA" id="ARBA00022475"/>
    </source>
</evidence>
<evidence type="ECO:0000256" key="7">
    <source>
        <dbReference type="RuleBase" id="RU003879"/>
    </source>
</evidence>
<evidence type="ECO:0000313" key="10">
    <source>
        <dbReference type="Proteomes" id="UP000250079"/>
    </source>
</evidence>
<dbReference type="GO" id="GO:0022857">
    <property type="term" value="F:transmembrane transporter activity"/>
    <property type="evidence" value="ECO:0007669"/>
    <property type="project" value="InterPro"/>
</dbReference>
<comment type="similarity">
    <text evidence="2 7">Belongs to the ExbD/TolR family.</text>
</comment>
<dbReference type="KEGG" id="gai:IMCC3135_15770"/>
<keyword evidence="7" id="KW-0653">Protein transport</keyword>
<keyword evidence="10" id="KW-1185">Reference proteome</keyword>
<evidence type="ECO:0000313" key="9">
    <source>
        <dbReference type="EMBL" id="ASJ73236.1"/>
    </source>
</evidence>
<reference evidence="9 10" key="1">
    <citation type="submission" date="2016-12" db="EMBL/GenBank/DDBJ databases">
        <authorList>
            <person name="Song W.-J."/>
            <person name="Kurnit D.M."/>
        </authorList>
    </citation>
    <scope>NUCLEOTIDE SEQUENCE [LARGE SCALE GENOMIC DNA]</scope>
    <source>
        <strain evidence="9 10">IMCC3135</strain>
    </source>
</reference>
<keyword evidence="5 8" id="KW-1133">Transmembrane helix</keyword>
<comment type="subcellular location">
    <subcellularLocation>
        <location evidence="1">Cell membrane</location>
        <topology evidence="1">Single-pass membrane protein</topology>
    </subcellularLocation>
    <subcellularLocation>
        <location evidence="7">Cell membrane</location>
        <topology evidence="7">Single-pass type II membrane protein</topology>
    </subcellularLocation>
</comment>
<keyword evidence="7" id="KW-0813">Transport</keyword>
<evidence type="ECO:0000256" key="5">
    <source>
        <dbReference type="ARBA" id="ARBA00022989"/>
    </source>
</evidence>